<evidence type="ECO:0000256" key="1">
    <source>
        <dbReference type="SAM" id="MobiDB-lite"/>
    </source>
</evidence>
<protein>
    <submittedName>
        <fullName evidence="4">DnaJ homolog subfamily C member 9-like</fullName>
    </submittedName>
</protein>
<evidence type="ECO:0000259" key="2">
    <source>
        <dbReference type="PROSITE" id="PS50076"/>
    </source>
</evidence>
<dbReference type="Proteomes" id="UP000694865">
    <property type="component" value="Unplaced"/>
</dbReference>
<dbReference type="PANTHER" id="PTHR44144">
    <property type="entry name" value="DNAJ HOMOLOG SUBFAMILY C MEMBER 9"/>
    <property type="match status" value="1"/>
</dbReference>
<feature type="compositionally biased region" description="Polar residues" evidence="1">
    <location>
        <begin position="226"/>
        <end position="235"/>
    </location>
</feature>
<feature type="compositionally biased region" description="Basic residues" evidence="1">
    <location>
        <begin position="246"/>
        <end position="263"/>
    </location>
</feature>
<dbReference type="Pfam" id="PF00226">
    <property type="entry name" value="DnaJ"/>
    <property type="match status" value="1"/>
</dbReference>
<dbReference type="PRINTS" id="PR00625">
    <property type="entry name" value="JDOMAIN"/>
</dbReference>
<keyword evidence="3" id="KW-1185">Reference proteome</keyword>
<dbReference type="InterPro" id="IPR052594">
    <property type="entry name" value="J_domain-containing_protein"/>
</dbReference>
<dbReference type="PROSITE" id="PS50076">
    <property type="entry name" value="DNAJ_2"/>
    <property type="match status" value="1"/>
</dbReference>
<dbReference type="GeneID" id="100376023"/>
<feature type="domain" description="J" evidence="2">
    <location>
        <begin position="16"/>
        <end position="83"/>
    </location>
</feature>
<gene>
    <name evidence="4" type="primary">LOC100376023</name>
</gene>
<name>A0ABM0GTU6_SACKO</name>
<accession>A0ABM0GTU6</accession>
<dbReference type="InterPro" id="IPR001623">
    <property type="entry name" value="DnaJ_domain"/>
</dbReference>
<reference evidence="4" key="1">
    <citation type="submission" date="2025-08" db="UniProtKB">
        <authorList>
            <consortium name="RefSeq"/>
        </authorList>
    </citation>
    <scope>IDENTIFICATION</scope>
    <source>
        <tissue evidence="4">Testes</tissue>
    </source>
</reference>
<dbReference type="InterPro" id="IPR056453">
    <property type="entry name" value="HTH_DNAJC9"/>
</dbReference>
<dbReference type="CDD" id="cd06257">
    <property type="entry name" value="DnaJ"/>
    <property type="match status" value="1"/>
</dbReference>
<dbReference type="Gene3D" id="1.10.287.110">
    <property type="entry name" value="DnaJ domain"/>
    <property type="match status" value="1"/>
</dbReference>
<dbReference type="InterPro" id="IPR036869">
    <property type="entry name" value="J_dom_sf"/>
</dbReference>
<dbReference type="Pfam" id="PF23302">
    <property type="entry name" value="HTH_DNAJC9"/>
    <property type="match status" value="1"/>
</dbReference>
<dbReference type="SUPFAM" id="SSF46565">
    <property type="entry name" value="Chaperone J-domain"/>
    <property type="match status" value="1"/>
</dbReference>
<dbReference type="PANTHER" id="PTHR44144:SF1">
    <property type="entry name" value="DNAJ HOMOLOG SUBFAMILY C MEMBER 9"/>
    <property type="match status" value="1"/>
</dbReference>
<proteinExistence type="predicted"/>
<sequence>MPRLLESCEQLFGTSDLYKILGVEKQSTERQVKRGYYRQSLSFHPDRVQDVDKEDATQKFQVLSQIYTLLSDTNRRALYDESGEVDDEIDVEQNRDWLAYWKLIYKELSVKDIKEFEEKYKGSDEELNDLKSAYMSCQGDMEMILNTVLCATFEDEDRFQTILKDCVDKTELPPFDAFTKENKKMKKARKKKAMAEAAEAEDVAKRLGLGDSEDALQAMIKRKQNSRQQEMNDFFSSLEAKYANPKSKKKAKTNSKSGSKKTK</sequence>
<organism evidence="3 4">
    <name type="scientific">Saccoglossus kowalevskii</name>
    <name type="common">Acorn worm</name>
    <dbReference type="NCBI Taxonomy" id="10224"/>
    <lineage>
        <taxon>Eukaryota</taxon>
        <taxon>Metazoa</taxon>
        <taxon>Hemichordata</taxon>
        <taxon>Enteropneusta</taxon>
        <taxon>Harrimaniidae</taxon>
        <taxon>Saccoglossus</taxon>
    </lineage>
</organism>
<feature type="region of interest" description="Disordered" evidence="1">
    <location>
        <begin position="220"/>
        <end position="263"/>
    </location>
</feature>
<evidence type="ECO:0000313" key="4">
    <source>
        <dbReference type="RefSeq" id="XP_002737229.1"/>
    </source>
</evidence>
<dbReference type="RefSeq" id="XP_002737229.1">
    <property type="nucleotide sequence ID" value="XM_002737183.2"/>
</dbReference>
<dbReference type="SMART" id="SM00271">
    <property type="entry name" value="DnaJ"/>
    <property type="match status" value="1"/>
</dbReference>
<evidence type="ECO:0000313" key="3">
    <source>
        <dbReference type="Proteomes" id="UP000694865"/>
    </source>
</evidence>